<comment type="subcellular location">
    <subcellularLocation>
        <location evidence="2">Cytoplasm</location>
    </subcellularLocation>
    <subcellularLocation>
        <location evidence="1">Nucleus</location>
    </subcellularLocation>
</comment>
<dbReference type="PROSITE" id="PS51917">
    <property type="entry name" value="PRU"/>
    <property type="match status" value="1"/>
</dbReference>
<evidence type="ECO:0000256" key="7">
    <source>
        <dbReference type="SAM" id="MobiDB-lite"/>
    </source>
</evidence>
<evidence type="ECO:0000259" key="8">
    <source>
        <dbReference type="PROSITE" id="PS51916"/>
    </source>
</evidence>
<comment type="similarity">
    <text evidence="3">Belongs to the ADRM1 family.</text>
</comment>
<dbReference type="Gene3D" id="2.30.29.70">
    <property type="entry name" value="Proteasomal ubiquitin receptor Rpn13/ADRM1"/>
    <property type="match status" value="1"/>
</dbReference>
<feature type="compositionally biased region" description="Polar residues" evidence="7">
    <location>
        <begin position="297"/>
        <end position="307"/>
    </location>
</feature>
<dbReference type="PROSITE" id="PS51916">
    <property type="entry name" value="DEUBAD"/>
    <property type="match status" value="1"/>
</dbReference>
<name>A0A6H5HFB4_9HEMI</name>
<dbReference type="GO" id="GO:0070628">
    <property type="term" value="F:proteasome binding"/>
    <property type="evidence" value="ECO:0007669"/>
    <property type="project" value="TreeGrafter"/>
</dbReference>
<feature type="region of interest" description="Disordered" evidence="7">
    <location>
        <begin position="297"/>
        <end position="334"/>
    </location>
</feature>
<evidence type="ECO:0000256" key="4">
    <source>
        <dbReference type="ARBA" id="ARBA00022490"/>
    </source>
</evidence>
<dbReference type="GO" id="GO:0061133">
    <property type="term" value="F:endopeptidase activator activity"/>
    <property type="evidence" value="ECO:0007669"/>
    <property type="project" value="TreeGrafter"/>
</dbReference>
<evidence type="ECO:0000256" key="3">
    <source>
        <dbReference type="ARBA" id="ARBA00009216"/>
    </source>
</evidence>
<dbReference type="Proteomes" id="UP000479000">
    <property type="component" value="Unassembled WGS sequence"/>
</dbReference>
<dbReference type="EMBL" id="CADCXU010030515">
    <property type="protein sequence ID" value="CAB0016647.1"/>
    <property type="molecule type" value="Genomic_DNA"/>
</dbReference>
<dbReference type="GO" id="GO:0008541">
    <property type="term" value="C:proteasome regulatory particle, lid subcomplex"/>
    <property type="evidence" value="ECO:0007669"/>
    <property type="project" value="TreeGrafter"/>
</dbReference>
<sequence>MPGTALFGSAASRGQTKNLVEFKAGKMTLKETMVYPDKRKGLVYIYQSDDSLMHFCWKDRSNGSIEDEPKTDKDDDNCRKVNEILNNPPALGSQRSGGATPDGDLQNMLSNMSQQQLMQLFGGVGQIGGLSSLLGTMNQSSRTSGSGSSSVPSSAPTPAAVTSAPPISSPAPAAAVAPATPATPADAAIPRPTRPAAPAIDLSSSVNPESLQAILNNPEFVRELSRHLPSQGDNTQEDLRSTLASPQFQQALSMFSTALQSGQLGPVVSQFEVGNEAVSAANQGNMEEFVRALQAATISSTASPQQSKTADEKEAKHEDKKLKKDDDDEDMNLD</sequence>
<gene>
    <name evidence="10" type="ORF">NTEN_LOCUS20804</name>
</gene>
<dbReference type="GO" id="GO:0005737">
    <property type="term" value="C:cytoplasm"/>
    <property type="evidence" value="ECO:0007669"/>
    <property type="project" value="UniProtKB-SubCell"/>
</dbReference>
<evidence type="ECO:0000256" key="6">
    <source>
        <dbReference type="ARBA" id="ARBA00023242"/>
    </source>
</evidence>
<feature type="compositionally biased region" description="Basic and acidic residues" evidence="7">
    <location>
        <begin position="309"/>
        <end position="325"/>
    </location>
</feature>
<evidence type="ECO:0000256" key="1">
    <source>
        <dbReference type="ARBA" id="ARBA00004123"/>
    </source>
</evidence>
<feature type="domain" description="DEUBAD" evidence="8">
    <location>
        <begin position="192"/>
        <end position="303"/>
    </location>
</feature>
<keyword evidence="4" id="KW-0963">Cytoplasm</keyword>
<evidence type="ECO:0000313" key="10">
    <source>
        <dbReference type="EMBL" id="CAB0016647.1"/>
    </source>
</evidence>
<feature type="region of interest" description="Disordered" evidence="7">
    <location>
        <begin position="84"/>
        <end position="107"/>
    </location>
</feature>
<evidence type="ECO:0000256" key="5">
    <source>
        <dbReference type="ARBA" id="ARBA00022942"/>
    </source>
</evidence>
<organism evidence="10 11">
    <name type="scientific">Nesidiocoris tenuis</name>
    <dbReference type="NCBI Taxonomy" id="355587"/>
    <lineage>
        <taxon>Eukaryota</taxon>
        <taxon>Metazoa</taxon>
        <taxon>Ecdysozoa</taxon>
        <taxon>Arthropoda</taxon>
        <taxon>Hexapoda</taxon>
        <taxon>Insecta</taxon>
        <taxon>Pterygota</taxon>
        <taxon>Neoptera</taxon>
        <taxon>Paraneoptera</taxon>
        <taxon>Hemiptera</taxon>
        <taxon>Heteroptera</taxon>
        <taxon>Panheteroptera</taxon>
        <taxon>Cimicomorpha</taxon>
        <taxon>Miridae</taxon>
        <taxon>Dicyphina</taxon>
        <taxon>Nesidiocoris</taxon>
    </lineage>
</organism>
<reference evidence="10 11" key="1">
    <citation type="submission" date="2020-02" db="EMBL/GenBank/DDBJ databases">
        <authorList>
            <person name="Ferguson B K."/>
        </authorList>
    </citation>
    <scope>NUCLEOTIDE SEQUENCE [LARGE SCALE GENOMIC DNA]</scope>
</reference>
<dbReference type="Pfam" id="PF16550">
    <property type="entry name" value="RPN13_C"/>
    <property type="match status" value="1"/>
</dbReference>
<keyword evidence="5" id="KW-0647">Proteasome</keyword>
<dbReference type="Pfam" id="PF04683">
    <property type="entry name" value="Rpn13_ADRM1_Pru"/>
    <property type="match status" value="1"/>
</dbReference>
<dbReference type="Gene3D" id="1.10.2020.20">
    <property type="match status" value="1"/>
</dbReference>
<dbReference type="InterPro" id="IPR038108">
    <property type="entry name" value="RPN13_DEUBAD_sf"/>
</dbReference>
<dbReference type="InterPro" id="IPR044867">
    <property type="entry name" value="DEUBAD_dom"/>
</dbReference>
<dbReference type="GO" id="GO:0005634">
    <property type="term" value="C:nucleus"/>
    <property type="evidence" value="ECO:0007669"/>
    <property type="project" value="UniProtKB-SubCell"/>
</dbReference>
<keyword evidence="11" id="KW-1185">Reference proteome</keyword>
<dbReference type="AlphaFoldDB" id="A0A6H5HFB4"/>
<dbReference type="InterPro" id="IPR006773">
    <property type="entry name" value="Rpn13/ADRM1"/>
</dbReference>
<dbReference type="OrthoDB" id="340431at2759"/>
<protein>
    <submittedName>
        <fullName evidence="10">Uncharacterized protein</fullName>
    </submittedName>
</protein>
<accession>A0A6H5HFB4</accession>
<dbReference type="InterPro" id="IPR044868">
    <property type="entry name" value="Rpn13/ADRM1_Pru"/>
</dbReference>
<keyword evidence="6" id="KW-0539">Nucleus</keyword>
<feature type="domain" description="Pru" evidence="9">
    <location>
        <begin position="14"/>
        <end position="128"/>
    </location>
</feature>
<proteinExistence type="inferred from homology"/>
<dbReference type="PANTHER" id="PTHR12225">
    <property type="entry name" value="ADHESION REGULATING MOLECULE 1 110 KDA CELL MEMBRANE GLYCOPROTEIN"/>
    <property type="match status" value="1"/>
</dbReference>
<evidence type="ECO:0000259" key="9">
    <source>
        <dbReference type="PROSITE" id="PS51917"/>
    </source>
</evidence>
<feature type="region of interest" description="Disordered" evidence="7">
    <location>
        <begin position="135"/>
        <end position="202"/>
    </location>
</feature>
<dbReference type="PANTHER" id="PTHR12225:SF0">
    <property type="entry name" value="PROTEASOMAL UBIQUITIN RECEPTOR ADRM1"/>
    <property type="match status" value="1"/>
</dbReference>
<feature type="compositionally biased region" description="Low complexity" evidence="7">
    <location>
        <begin position="140"/>
        <end position="201"/>
    </location>
</feature>
<evidence type="ECO:0000313" key="11">
    <source>
        <dbReference type="Proteomes" id="UP000479000"/>
    </source>
</evidence>
<dbReference type="InterPro" id="IPR038633">
    <property type="entry name" value="Rpn13/ADRM1_Pru_sf"/>
</dbReference>
<dbReference type="InterPro" id="IPR032368">
    <property type="entry name" value="RPN13_DEUBAD"/>
</dbReference>
<evidence type="ECO:0000256" key="2">
    <source>
        <dbReference type="ARBA" id="ARBA00004496"/>
    </source>
</evidence>